<evidence type="ECO:0000256" key="9">
    <source>
        <dbReference type="ARBA" id="ARBA00048988"/>
    </source>
</evidence>
<dbReference type="InterPro" id="IPR027417">
    <property type="entry name" value="P-loop_NTPase"/>
</dbReference>
<evidence type="ECO:0000256" key="7">
    <source>
        <dbReference type="ARBA" id="ARBA00034808"/>
    </source>
</evidence>
<keyword evidence="2 10" id="KW-0378">Hydrolase</keyword>
<dbReference type="PANTHER" id="PTHR11070:SF2">
    <property type="entry name" value="ATP-DEPENDENT DNA HELICASE SRS2"/>
    <property type="match status" value="1"/>
</dbReference>
<organism evidence="14 15">
    <name type="scientific">Micavibrio aeruginosavorus</name>
    <dbReference type="NCBI Taxonomy" id="349221"/>
    <lineage>
        <taxon>Bacteria</taxon>
        <taxon>Pseudomonadati</taxon>
        <taxon>Bdellovibrionota</taxon>
        <taxon>Bdellovibrionia</taxon>
        <taxon>Bdellovibrionales</taxon>
        <taxon>Pseudobdellovibrionaceae</taxon>
        <taxon>Micavibrio</taxon>
    </lineage>
</organism>
<dbReference type="InterPro" id="IPR014017">
    <property type="entry name" value="DNA_helicase_UvrD-like_C"/>
</dbReference>
<dbReference type="PANTHER" id="PTHR11070">
    <property type="entry name" value="UVRD / RECB / PCRA DNA HELICASE FAMILY MEMBER"/>
    <property type="match status" value="1"/>
</dbReference>
<evidence type="ECO:0000256" key="6">
    <source>
        <dbReference type="ARBA" id="ARBA00034617"/>
    </source>
</evidence>
<dbReference type="InterPro" id="IPR000212">
    <property type="entry name" value="DNA_helicase_UvrD/REP"/>
</dbReference>
<evidence type="ECO:0000256" key="11">
    <source>
        <dbReference type="SAM" id="MobiDB-lite"/>
    </source>
</evidence>
<keyword evidence="3 10" id="KW-0347">Helicase</keyword>
<dbReference type="Gene3D" id="3.40.50.300">
    <property type="entry name" value="P-loop containing nucleotide triphosphate hydrolases"/>
    <property type="match status" value="4"/>
</dbReference>
<dbReference type="PROSITE" id="PS51217">
    <property type="entry name" value="UVRD_HELICASE_CTER"/>
    <property type="match status" value="1"/>
</dbReference>
<protein>
    <recommendedName>
        <fullName evidence="7">DNA 3'-5' helicase</fullName>
        <ecNumber evidence="7">5.6.2.4</ecNumber>
    </recommendedName>
    <alternativeName>
        <fullName evidence="8">DNA 3'-5' helicase II</fullName>
    </alternativeName>
</protein>
<evidence type="ECO:0000256" key="3">
    <source>
        <dbReference type="ARBA" id="ARBA00022806"/>
    </source>
</evidence>
<dbReference type="Proteomes" id="UP000249739">
    <property type="component" value="Unassembled WGS sequence"/>
</dbReference>
<dbReference type="AlphaFoldDB" id="A0A2W5FKV0"/>
<dbReference type="GO" id="GO:0005829">
    <property type="term" value="C:cytosol"/>
    <property type="evidence" value="ECO:0007669"/>
    <property type="project" value="TreeGrafter"/>
</dbReference>
<dbReference type="GO" id="GO:0016787">
    <property type="term" value="F:hydrolase activity"/>
    <property type="evidence" value="ECO:0007669"/>
    <property type="project" value="UniProtKB-UniRule"/>
</dbReference>
<dbReference type="GO" id="GO:0043138">
    <property type="term" value="F:3'-5' DNA helicase activity"/>
    <property type="evidence" value="ECO:0007669"/>
    <property type="project" value="UniProtKB-EC"/>
</dbReference>
<dbReference type="PROSITE" id="PS51198">
    <property type="entry name" value="UVRD_HELICASE_ATP_BIND"/>
    <property type="match status" value="1"/>
</dbReference>
<evidence type="ECO:0000256" key="1">
    <source>
        <dbReference type="ARBA" id="ARBA00022741"/>
    </source>
</evidence>
<evidence type="ECO:0000256" key="8">
    <source>
        <dbReference type="ARBA" id="ARBA00034923"/>
    </source>
</evidence>
<evidence type="ECO:0000256" key="5">
    <source>
        <dbReference type="ARBA" id="ARBA00023235"/>
    </source>
</evidence>
<evidence type="ECO:0000256" key="4">
    <source>
        <dbReference type="ARBA" id="ARBA00022840"/>
    </source>
</evidence>
<dbReference type="EMBL" id="QFOT01000059">
    <property type="protein sequence ID" value="PZP55623.1"/>
    <property type="molecule type" value="Genomic_DNA"/>
</dbReference>
<dbReference type="SUPFAM" id="SSF52540">
    <property type="entry name" value="P-loop containing nucleoside triphosphate hydrolases"/>
    <property type="match status" value="1"/>
</dbReference>
<reference evidence="14 15" key="1">
    <citation type="submission" date="2017-08" db="EMBL/GenBank/DDBJ databases">
        <title>Infants hospitalized years apart are colonized by the same room-sourced microbial strains.</title>
        <authorList>
            <person name="Brooks B."/>
            <person name="Olm M.R."/>
            <person name="Firek B.A."/>
            <person name="Baker R."/>
            <person name="Thomas B.C."/>
            <person name="Morowitz M.J."/>
            <person name="Banfield J.F."/>
        </authorList>
    </citation>
    <scope>NUCLEOTIDE SEQUENCE [LARGE SCALE GENOMIC DNA]</scope>
    <source>
        <strain evidence="14">S2_006_000_R2_64</strain>
    </source>
</reference>
<feature type="region of interest" description="Disordered" evidence="11">
    <location>
        <begin position="966"/>
        <end position="998"/>
    </location>
</feature>
<proteinExistence type="predicted"/>
<accession>A0A2W5FKV0</accession>
<dbReference type="GO" id="GO:0033202">
    <property type="term" value="C:DNA helicase complex"/>
    <property type="evidence" value="ECO:0007669"/>
    <property type="project" value="TreeGrafter"/>
</dbReference>
<name>A0A2W5FKV0_9BACT</name>
<dbReference type="Pfam" id="PF13361">
    <property type="entry name" value="UvrD_C"/>
    <property type="match status" value="1"/>
</dbReference>
<dbReference type="GO" id="GO:0003677">
    <property type="term" value="F:DNA binding"/>
    <property type="evidence" value="ECO:0007669"/>
    <property type="project" value="InterPro"/>
</dbReference>
<dbReference type="Pfam" id="PF00580">
    <property type="entry name" value="UvrD-helicase"/>
    <property type="match status" value="1"/>
</dbReference>
<evidence type="ECO:0000259" key="13">
    <source>
        <dbReference type="PROSITE" id="PS51217"/>
    </source>
</evidence>
<keyword evidence="1 10" id="KW-0547">Nucleotide-binding</keyword>
<dbReference type="GO" id="GO:0000725">
    <property type="term" value="P:recombinational repair"/>
    <property type="evidence" value="ECO:0007669"/>
    <property type="project" value="TreeGrafter"/>
</dbReference>
<evidence type="ECO:0000313" key="14">
    <source>
        <dbReference type="EMBL" id="PZP55623.1"/>
    </source>
</evidence>
<keyword evidence="5" id="KW-0413">Isomerase</keyword>
<dbReference type="InterPro" id="IPR014016">
    <property type="entry name" value="UvrD-like_ATP-bd"/>
</dbReference>
<dbReference type="EC" id="5.6.2.4" evidence="7"/>
<comment type="catalytic activity">
    <reaction evidence="9">
        <text>ATP + H2O = ADP + phosphate + H(+)</text>
        <dbReference type="Rhea" id="RHEA:13065"/>
        <dbReference type="ChEBI" id="CHEBI:15377"/>
        <dbReference type="ChEBI" id="CHEBI:15378"/>
        <dbReference type="ChEBI" id="CHEBI:30616"/>
        <dbReference type="ChEBI" id="CHEBI:43474"/>
        <dbReference type="ChEBI" id="CHEBI:456216"/>
        <dbReference type="EC" id="5.6.2.4"/>
    </reaction>
</comment>
<feature type="domain" description="UvrD-like helicase C-terminal" evidence="13">
    <location>
        <begin position="525"/>
        <end position="815"/>
    </location>
</feature>
<sequence length="1016" mass="114704">MSNSVQSLIIDQTILDAPHDPGISQRNASTPSRHVWVRASAGSGKTKVLIDRLLRLLLPDPLTKAPGTPPDKILCLTFTKAGAAEMSLRLQKRLLEWSVKKSDDLKSELDILTGTNVTDDFVREAKQLLARILDAPSRMKILTIHSFCQSVLGRFPIETGLSPDFKVAEEAEAAEFLQKALIDNLVYAAEHPNTDIGQVFSRLAVSKNLEQLQADLKKIIQEPLKLQNFLADCDTLKDIQAKISISFEIENASLLTDAHFCDESHLPRNSLKIIADKMAFSSASDIKSADILYAFLSADIAERLKNLSSYKKIILAKPRGKAAYDDADLMERLVNERERIDRYALARNIMATADLLYLSRRILKDYERHKKLLGVLDYNDLIFNTKRLLSGDFGRHDDDAAHKKMSTAWVLYKLDEGIDHILVDESQDTNPDQWDIVASLTEEYFSGAAREILRPRTLFVVGDEKQSIFSFQRADPEAFFRMREYFAGKAALMQEGFEESLIFSFRTTSPVLKVTDSTFENPELAHYIGLQGSPLRHISYRSDKNKDLSGSVELWQPVYAEKNDNETTSGWQLPFSQSEAAKTAPEILAQRIASRLSYMMTKGEAQPGDIMILMRSRSALMKHIIRELKRRSLPVSGMDRMVLGESLIVQDILSVCDFCLLPEDDFTLACLLKSPFIGFTDDDLMTLHFGKQEKLPIVAALRQNPEYEALVLWLDKILNYAAKVQPYEFLEQLLTIPCPADPAGSGYRACQARLGTDTLEPLDELLSQTLKLELQDIRTLQDFVAYQKSARREIKREMEEGSNQIRIMTVHASKGLEAPIVILPDTMTIPSKGKLDPFLWPDKSGLAAPLWAESSDTRSGIYQNALDRQYEQQLAEHTRLLYVAMTRAKERLIICAAAKSGNIDPKTWYAAITAGFDRLEGVIENDSGDRIYRLSDERREPIPAKVTQKIDLPPWIRQKAAAEKENLKSFSPSRQDIDDQPVYSPLAQSQEHRFKRGNATHKLLQVLPDIKPEKQE</sequence>
<comment type="caution">
    <text evidence="14">The sequence shown here is derived from an EMBL/GenBank/DDBJ whole genome shotgun (WGS) entry which is preliminary data.</text>
</comment>
<feature type="non-terminal residue" evidence="14">
    <location>
        <position position="1016"/>
    </location>
</feature>
<evidence type="ECO:0000313" key="15">
    <source>
        <dbReference type="Proteomes" id="UP000249739"/>
    </source>
</evidence>
<evidence type="ECO:0000256" key="2">
    <source>
        <dbReference type="ARBA" id="ARBA00022801"/>
    </source>
</evidence>
<dbReference type="GO" id="GO:0005524">
    <property type="term" value="F:ATP binding"/>
    <property type="evidence" value="ECO:0007669"/>
    <property type="project" value="UniProtKB-UniRule"/>
</dbReference>
<keyword evidence="4 10" id="KW-0067">ATP-binding</keyword>
<evidence type="ECO:0000259" key="12">
    <source>
        <dbReference type="PROSITE" id="PS51198"/>
    </source>
</evidence>
<evidence type="ECO:0000256" key="10">
    <source>
        <dbReference type="PROSITE-ProRule" id="PRU00560"/>
    </source>
</evidence>
<comment type="catalytic activity">
    <reaction evidence="6">
        <text>Couples ATP hydrolysis with the unwinding of duplex DNA by translocating in the 3'-5' direction.</text>
        <dbReference type="EC" id="5.6.2.4"/>
    </reaction>
</comment>
<feature type="domain" description="UvrD-like helicase ATP-binding" evidence="12">
    <location>
        <begin position="18"/>
        <end position="508"/>
    </location>
</feature>
<feature type="binding site" evidence="10">
    <location>
        <begin position="39"/>
        <end position="46"/>
    </location>
    <ligand>
        <name>ATP</name>
        <dbReference type="ChEBI" id="CHEBI:30616"/>
    </ligand>
</feature>
<gene>
    <name evidence="14" type="ORF">DI586_06305</name>
</gene>